<dbReference type="InterPro" id="IPR040521">
    <property type="entry name" value="KDZ"/>
</dbReference>
<reference evidence="3 4" key="1">
    <citation type="submission" date="2022-09" db="EMBL/GenBank/DDBJ databases">
        <authorList>
            <person name="Palmer J.M."/>
        </authorList>
    </citation>
    <scope>NUCLEOTIDE SEQUENCE [LARGE SCALE GENOMIC DNA]</scope>
    <source>
        <strain evidence="3 4">DSM 7382</strain>
    </source>
</reference>
<accession>A0AAW0FXS8</accession>
<sequence length="1076" mass="122730">MASGRRRKEQYAEDVLNNIYEESSLRSHHKRRKLRKIPLGRTQQEPTHHHSQSTSFPIPDGQWTGDLDYDTQEPVYHDLGRLPVRSNNQNDLLREFLECRDHILKIIAERDAPPIDQVCKTCKSVKTTNPMQWRCHSCFRDPVYCSECIRRSHQNLPFHMVSRWDGNAFHRSSLSKAGLTLNLGHCGELCPAYLYPNSSSGWASEVESDSMDVDPASTPNIPSDNPTHPSTNFDPFLDIDSDDEDSWRDPTTGGIPLRAKKPDRGYDAHQCPLITAVHASGIHELRIRPCRCLLGKDIPIFDQMLYMGLYPASRKKTRTVFTFEALDDYDLENLETKASAAKHYDKLTRLTANAFPTMVPNRYRELLFIAREWRNLKARQRAGYAYILTDAIPAGGLALFCPACPQPGINLPDDWKDDPDRKKYMRTLLADGNFKQDHLKMKYDSDDVPLSDGHGYMVTRGPFEEYMSLTSDPVTLEPSCHEHRAVTQQNQSHAHLDVTGIGAIACGRHGCFYPHSVVNFRKGEGQRYMDYAFIQAILYVRQSLLVFLLYDIMCQFWVNFLKRLLGMPDDLRLPDGVEFKRGIGLFHVHGHIKECFARYAPTFIQGAGMLDGEIIETLWNLLNYTASSARAMSWFHRQEYLDTHMGDSNWKKLIGMVLSVFRKWENAAEQAVESEEDFVSLCASVGQQKCDLWTAEEADAQERRDQDPTAMDIFDVKEEEAPGKTVMANIWIYRELQPNTSTVKGSTAWITSGIRITEQQVELRKEVRKAGRFPTPDETKRLLDKRLGLQKQIDDFRAKSRAFVPITNEPDVDHLVPLDDWEDMVAGDGDDPEEDHDPDTAIFELSDGRLAERLAIPLPSSFGKVSCRTRLQGLAAIELDLRIGQANDALRFLRIAIGQKSFNFRTKFRTGSGNSGYKNRLRNYAEKQTLQMTIDQAAQVYTSARRALEVLGAAPDVLSKFKILKKADLSASTAIVDPNARGERNNGLSWIWHTQHDPGEDPVWLDELYRVNWLRAKARRDRWAEELTLTRAEMQWTQLFHRHRRDLWLSRAADGSGTFKPSILCTKASKNLGSTG</sequence>
<evidence type="ECO:0000313" key="4">
    <source>
        <dbReference type="Proteomes" id="UP001385951"/>
    </source>
</evidence>
<gene>
    <name evidence="3" type="ORF">QCA50_014758</name>
</gene>
<proteinExistence type="predicted"/>
<protein>
    <recommendedName>
        <fullName evidence="2">CxC2-like cysteine cluster KDZ transposase-associated domain-containing protein</fullName>
    </recommendedName>
</protein>
<dbReference type="Proteomes" id="UP001385951">
    <property type="component" value="Unassembled WGS sequence"/>
</dbReference>
<name>A0AAW0FXS8_9APHY</name>
<dbReference type="Pfam" id="PF18758">
    <property type="entry name" value="KDZ"/>
    <property type="match status" value="1"/>
</dbReference>
<feature type="domain" description="CxC2-like cysteine cluster KDZ transposase-associated" evidence="2">
    <location>
        <begin position="274"/>
        <end position="353"/>
    </location>
</feature>
<feature type="compositionally biased region" description="Polar residues" evidence="1">
    <location>
        <begin position="217"/>
        <end position="233"/>
    </location>
</feature>
<organism evidence="3 4">
    <name type="scientific">Cerrena zonata</name>
    <dbReference type="NCBI Taxonomy" id="2478898"/>
    <lineage>
        <taxon>Eukaryota</taxon>
        <taxon>Fungi</taxon>
        <taxon>Dikarya</taxon>
        <taxon>Basidiomycota</taxon>
        <taxon>Agaricomycotina</taxon>
        <taxon>Agaricomycetes</taxon>
        <taxon>Polyporales</taxon>
        <taxon>Cerrenaceae</taxon>
        <taxon>Cerrena</taxon>
    </lineage>
</organism>
<dbReference type="PANTHER" id="PTHR33096:SF1">
    <property type="entry name" value="CXC1-LIKE CYSTEINE CLUSTER ASSOCIATED WITH KDZ TRANSPOSASES DOMAIN-CONTAINING PROTEIN"/>
    <property type="match status" value="1"/>
</dbReference>
<feature type="region of interest" description="Disordered" evidence="1">
    <location>
        <begin position="24"/>
        <end position="63"/>
    </location>
</feature>
<keyword evidence="4" id="KW-1185">Reference proteome</keyword>
<dbReference type="AlphaFoldDB" id="A0AAW0FXS8"/>
<dbReference type="PANTHER" id="PTHR33096">
    <property type="entry name" value="CXC2 DOMAIN-CONTAINING PROTEIN"/>
    <property type="match status" value="1"/>
</dbReference>
<dbReference type="EMBL" id="JASBNA010000037">
    <property type="protein sequence ID" value="KAK7682171.1"/>
    <property type="molecule type" value="Genomic_DNA"/>
</dbReference>
<dbReference type="Pfam" id="PF18803">
    <property type="entry name" value="CxC2"/>
    <property type="match status" value="1"/>
</dbReference>
<dbReference type="InterPro" id="IPR041457">
    <property type="entry name" value="CxC2_KDZ-assoc"/>
</dbReference>
<evidence type="ECO:0000256" key="1">
    <source>
        <dbReference type="SAM" id="MobiDB-lite"/>
    </source>
</evidence>
<feature type="region of interest" description="Disordered" evidence="1">
    <location>
        <begin position="242"/>
        <end position="261"/>
    </location>
</feature>
<evidence type="ECO:0000313" key="3">
    <source>
        <dbReference type="EMBL" id="KAK7682171.1"/>
    </source>
</evidence>
<feature type="region of interest" description="Disordered" evidence="1">
    <location>
        <begin position="205"/>
        <end position="235"/>
    </location>
</feature>
<feature type="compositionally biased region" description="Basic residues" evidence="1">
    <location>
        <begin position="26"/>
        <end position="38"/>
    </location>
</feature>
<evidence type="ECO:0000259" key="2">
    <source>
        <dbReference type="Pfam" id="PF18803"/>
    </source>
</evidence>
<comment type="caution">
    <text evidence="3">The sequence shown here is derived from an EMBL/GenBank/DDBJ whole genome shotgun (WGS) entry which is preliminary data.</text>
</comment>